<name>L7VH86_THES1</name>
<organism evidence="1 2">
    <name type="scientific">Thermoclostridium stercorarium (strain ATCC 35414 / DSM 8532 / NCIMB 11754)</name>
    <name type="common">Clostridium stercorarium</name>
    <dbReference type="NCBI Taxonomy" id="1121335"/>
    <lineage>
        <taxon>Bacteria</taxon>
        <taxon>Bacillati</taxon>
        <taxon>Bacillota</taxon>
        <taxon>Clostridia</taxon>
        <taxon>Eubacteriales</taxon>
        <taxon>Oscillospiraceae</taxon>
        <taxon>Thermoclostridium</taxon>
    </lineage>
</organism>
<proteinExistence type="predicted"/>
<evidence type="ECO:0000313" key="1">
    <source>
        <dbReference type="EMBL" id="AGC67375.1"/>
    </source>
</evidence>
<gene>
    <name evidence="1" type="ordered locus">Cst_c03510</name>
</gene>
<accession>L7VH86</accession>
<dbReference type="KEGG" id="css:Cst_c03510"/>
<dbReference type="EMBL" id="CP004044">
    <property type="protein sequence ID" value="AGC67375.1"/>
    <property type="molecule type" value="Genomic_DNA"/>
</dbReference>
<reference evidence="1 2" key="1">
    <citation type="journal article" date="2013" name="Genome Announc.">
        <title>Complete genome sequence of Clostridium stercorarium subsp. stercorarium strain DSM 8532, a thermophilic degrader of plant cell wall fibers.</title>
        <authorList>
            <person name="Poehlein A."/>
            <person name="Zverlov V.V."/>
            <person name="Daniel R."/>
            <person name="Schwarz W.H."/>
            <person name="Liebl W."/>
        </authorList>
    </citation>
    <scope>NUCLEOTIDE SEQUENCE [LARGE SCALE GENOMIC DNA]</scope>
    <source>
        <strain evidence="2">ATCC 35414 / DSM 8532 / NCIMB 11754</strain>
    </source>
</reference>
<dbReference type="AlphaFoldDB" id="L7VH86"/>
<sequence length="51" mass="5809">MSFTALCTEKAFQVDFYRYLCNIEAKVFTISHKNLKAADEKSAYKKSGIPT</sequence>
<evidence type="ECO:0000313" key="2">
    <source>
        <dbReference type="Proteomes" id="UP000011220"/>
    </source>
</evidence>
<protein>
    <submittedName>
        <fullName evidence="1">Uncharacterized protein</fullName>
    </submittedName>
</protein>
<keyword evidence="2" id="KW-1185">Reference proteome</keyword>
<dbReference type="STRING" id="1121335.Cst_c03510"/>
<dbReference type="Proteomes" id="UP000011220">
    <property type="component" value="Chromosome"/>
</dbReference>